<dbReference type="Pfam" id="PF12704">
    <property type="entry name" value="MacB_PCD"/>
    <property type="match status" value="1"/>
</dbReference>
<evidence type="ECO:0000259" key="1">
    <source>
        <dbReference type="Pfam" id="PF12704"/>
    </source>
</evidence>
<comment type="caution">
    <text evidence="2">The sequence shown here is derived from an EMBL/GenBank/DDBJ whole genome shotgun (WGS) entry which is preliminary data.</text>
</comment>
<proteinExistence type="predicted"/>
<dbReference type="InterPro" id="IPR051125">
    <property type="entry name" value="ABC-4/HrtB_transporter"/>
</dbReference>
<dbReference type="Proteomes" id="UP000769766">
    <property type="component" value="Unassembled WGS sequence"/>
</dbReference>
<accession>A0A932FUX0</accession>
<feature type="domain" description="MacB-like periplasmic core" evidence="1">
    <location>
        <begin position="18"/>
        <end position="216"/>
    </location>
</feature>
<dbReference type="EMBL" id="JACPRF010000133">
    <property type="protein sequence ID" value="MBI2876075.1"/>
    <property type="molecule type" value="Genomic_DNA"/>
</dbReference>
<dbReference type="AlphaFoldDB" id="A0A932FUX0"/>
<evidence type="ECO:0000313" key="3">
    <source>
        <dbReference type="Proteomes" id="UP000769766"/>
    </source>
</evidence>
<reference evidence="2" key="1">
    <citation type="submission" date="2020-07" db="EMBL/GenBank/DDBJ databases">
        <title>Huge and variable diversity of episymbiotic CPR bacteria and DPANN archaea in groundwater ecosystems.</title>
        <authorList>
            <person name="He C.Y."/>
            <person name="Keren R."/>
            <person name="Whittaker M."/>
            <person name="Farag I.F."/>
            <person name="Doudna J."/>
            <person name="Cate J.H.D."/>
            <person name="Banfield J.F."/>
        </authorList>
    </citation>
    <scope>NUCLEOTIDE SEQUENCE</scope>
    <source>
        <strain evidence="2">NC_groundwater_672_Ag_B-0.1um_62_36</strain>
    </source>
</reference>
<organism evidence="2 3">
    <name type="scientific">Tectimicrobiota bacterium</name>
    <dbReference type="NCBI Taxonomy" id="2528274"/>
    <lineage>
        <taxon>Bacteria</taxon>
        <taxon>Pseudomonadati</taxon>
        <taxon>Nitrospinota/Tectimicrobiota group</taxon>
        <taxon>Candidatus Tectimicrobiota</taxon>
    </lineage>
</organism>
<dbReference type="PANTHER" id="PTHR43738:SF3">
    <property type="entry name" value="ABC TRANSPORTER PERMEASE"/>
    <property type="match status" value="1"/>
</dbReference>
<evidence type="ECO:0000313" key="2">
    <source>
        <dbReference type="EMBL" id="MBI2876075.1"/>
    </source>
</evidence>
<protein>
    <submittedName>
        <fullName evidence="2">ABC transporter permease</fullName>
    </submittedName>
</protein>
<name>A0A932FUX0_UNCTE</name>
<dbReference type="PANTHER" id="PTHR43738">
    <property type="entry name" value="ABC TRANSPORTER, MEMBRANE PROTEIN"/>
    <property type="match status" value="1"/>
</dbReference>
<gene>
    <name evidence="2" type="ORF">HYY20_04270</name>
</gene>
<dbReference type="InterPro" id="IPR025857">
    <property type="entry name" value="MacB_PCD"/>
</dbReference>
<sequence length="278" mass="31767">MRFLRLIWKNARRNPLRTFVTLSALFVVMALLTLLLAFSDALRSIGQMAANTRIVTRHRTSLQFVLPPKYLAKLEAMPHVEAVTRANWFGGLYRSRRDFFPQYAVDPEKFSALWPEYHLPEGELRAWKANRTGCIVGRQLARKYGWKVGDKIPLLGTIYPVNLDLKLEGIYTGSHETRLLFHWNYLEELLPRMGSVWIYWIRVDRPENVAETCRRIDATFANSDAATRTEAEAAFNLAFVSMMGNLEGLIRTIGLAVVSRQVQIAPNTTAIPIREGTT</sequence>